<keyword evidence="9" id="KW-1185">Reference proteome</keyword>
<keyword evidence="4" id="KW-0690">Ribosome biogenesis</keyword>
<proteinExistence type="inferred from homology"/>
<evidence type="ECO:0000256" key="1">
    <source>
        <dbReference type="ARBA" id="ARBA00004496"/>
    </source>
</evidence>
<reference evidence="9" key="1">
    <citation type="journal article" date="2013" name="PLoS Genet.">
        <title>The genome of Spraguea lophii and the basis of host-microsporidian interactions.</title>
        <authorList>
            <person name="Campbell S.E."/>
            <person name="Williams T.A."/>
            <person name="Yousuf A."/>
            <person name="Soanes D.M."/>
            <person name="Paszkiewicz K.H."/>
            <person name="Williams B.A.P."/>
        </authorList>
    </citation>
    <scope>NUCLEOTIDE SEQUENCE [LARGE SCALE GENOMIC DNA]</scope>
    <source>
        <strain evidence="9">42_110</strain>
    </source>
</reference>
<organism evidence="8 9">
    <name type="scientific">Spraguea lophii (strain 42_110)</name>
    <name type="common">Microsporidian parasite</name>
    <dbReference type="NCBI Taxonomy" id="1358809"/>
    <lineage>
        <taxon>Eukaryota</taxon>
        <taxon>Fungi</taxon>
        <taxon>Fungi incertae sedis</taxon>
        <taxon>Microsporidia</taxon>
        <taxon>Spragueidae</taxon>
        <taxon>Spraguea</taxon>
    </lineage>
</organism>
<dbReference type="InterPro" id="IPR019783">
    <property type="entry name" value="SDO1/SBDS_N"/>
</dbReference>
<sequence>MAIIFEKTKKLINVSIVTLKKYNKRYELAVIPNKLLLYRENKIELSEVLHTWTIFKDVSEGTICSKEDLALFYSNNNKNNNNSEKSDENDSGNMKSDKNTKDNINNINTNNNINNTNNINNADNKIFIIKQILKEGTLRITSFTRNILFKQKENEIINYLQKNILKDNKYITRDKIINIVSKYNITEKDSKIQAKEIIQQLEKEGYVQKHMKLKVYNRNYNKSGRKSNNSKSNIKVNINNKDINNNTNTINNNTNNIIICRSKEYGEVIEYNDYFIIKLHPKNFKKYIQLLNNIEIKYNILPSDEVEEEEIC</sequence>
<dbReference type="InterPro" id="IPR036786">
    <property type="entry name" value="Ribosome_mat_SBDS_N_sf"/>
</dbReference>
<dbReference type="EMBL" id="ATCN01001057">
    <property type="protein sequence ID" value="EPR78068.1"/>
    <property type="molecule type" value="Genomic_DNA"/>
</dbReference>
<keyword evidence="3" id="KW-0963">Cytoplasm</keyword>
<accession>S7XQ27</accession>
<dbReference type="GO" id="GO:0042254">
    <property type="term" value="P:ribosome biogenesis"/>
    <property type="evidence" value="ECO:0007669"/>
    <property type="project" value="UniProtKB-KW"/>
</dbReference>
<evidence type="ECO:0000313" key="8">
    <source>
        <dbReference type="EMBL" id="EPR78068.1"/>
    </source>
</evidence>
<feature type="region of interest" description="Disordered" evidence="6">
    <location>
        <begin position="75"/>
        <end position="110"/>
    </location>
</feature>
<evidence type="ECO:0000256" key="2">
    <source>
        <dbReference type="ARBA" id="ARBA00007433"/>
    </source>
</evidence>
<name>S7XQ27_SPRLO</name>
<dbReference type="PANTHER" id="PTHR10927">
    <property type="entry name" value="RIBOSOME MATURATION PROTEIN SBDS"/>
    <property type="match status" value="1"/>
</dbReference>
<dbReference type="HOGENOM" id="CLU_891905_0_0_1"/>
<evidence type="ECO:0000256" key="6">
    <source>
        <dbReference type="SAM" id="MobiDB-lite"/>
    </source>
</evidence>
<dbReference type="PANTHER" id="PTHR10927:SF1">
    <property type="entry name" value="RIBOSOME MATURATION PROTEIN SBDS"/>
    <property type="match status" value="1"/>
</dbReference>
<evidence type="ECO:0000259" key="7">
    <source>
        <dbReference type="Pfam" id="PF01172"/>
    </source>
</evidence>
<dbReference type="InterPro" id="IPR039100">
    <property type="entry name" value="Sdo1/SBDS-like"/>
</dbReference>
<dbReference type="Gene3D" id="3.30.1250.10">
    <property type="entry name" value="Ribosome maturation protein SBDS, N-terminal domain"/>
    <property type="match status" value="1"/>
</dbReference>
<dbReference type="Pfam" id="PF01172">
    <property type="entry name" value="SBDS_N"/>
    <property type="match status" value="1"/>
</dbReference>
<protein>
    <submittedName>
        <fullName evidence="8">Shwachman-Bodian-Diamond syndrome like protein</fullName>
    </submittedName>
</protein>
<evidence type="ECO:0000256" key="3">
    <source>
        <dbReference type="ARBA" id="ARBA00022490"/>
    </source>
</evidence>
<dbReference type="InParanoid" id="S7XQ27"/>
<comment type="caution">
    <text evidence="8">The sequence shown here is derived from an EMBL/GenBank/DDBJ whole genome shotgun (WGS) entry which is preliminary data.</text>
</comment>
<dbReference type="STRING" id="1358809.S7XQ27"/>
<feature type="domain" description="Ribosome maturation protein SDO1/SBDS N-terminal" evidence="7">
    <location>
        <begin position="13"/>
        <end position="78"/>
    </location>
</feature>
<dbReference type="Proteomes" id="UP000014978">
    <property type="component" value="Unassembled WGS sequence"/>
</dbReference>
<evidence type="ECO:0000256" key="4">
    <source>
        <dbReference type="ARBA" id="ARBA00022517"/>
    </source>
</evidence>
<comment type="subunit">
    <text evidence="5">Associates with the 60S ribosomal subunit.</text>
</comment>
<dbReference type="OrthoDB" id="10253092at2759"/>
<dbReference type="VEuPathDB" id="MicrosporidiaDB:SLOPH_2432"/>
<dbReference type="AlphaFoldDB" id="S7XQ27"/>
<evidence type="ECO:0000256" key="5">
    <source>
        <dbReference type="ARBA" id="ARBA00049708"/>
    </source>
</evidence>
<gene>
    <name evidence="8" type="ORF">SLOPH_2432</name>
</gene>
<comment type="subcellular location">
    <subcellularLocation>
        <location evidence="1">Cytoplasm</location>
    </subcellularLocation>
</comment>
<dbReference type="SUPFAM" id="SSF89895">
    <property type="entry name" value="FYSH domain"/>
    <property type="match status" value="1"/>
</dbReference>
<dbReference type="GO" id="GO:0005737">
    <property type="term" value="C:cytoplasm"/>
    <property type="evidence" value="ECO:0007669"/>
    <property type="project" value="UniProtKB-SubCell"/>
</dbReference>
<comment type="similarity">
    <text evidence="2">Belongs to the SDO1/SBDS family.</text>
</comment>
<evidence type="ECO:0000313" key="9">
    <source>
        <dbReference type="Proteomes" id="UP000014978"/>
    </source>
</evidence>